<evidence type="ECO:0000313" key="2">
    <source>
        <dbReference type="Proteomes" id="UP001467690"/>
    </source>
</evidence>
<sequence>NRLNCFASKGCTAIPASVDRSDLSTYVTVNDNFLKAISGSSGNAQKGIGAVPGYDETGSNSWRAANDQAFIDAVDAYNAKHGLSAGDAGFWTPQRLKAQAMIESGGHKAAFLSDPLQVNVSGDWVPKKASLLGLTKGQVMTPATSAGAALDWMNYKGHVHNAAGAQVSYRGVFQALRRYNGNTRSYPKHPGVQHRDWYANQVLS</sequence>
<proteinExistence type="predicted"/>
<reference evidence="1 2" key="1">
    <citation type="submission" date="2024-06" db="EMBL/GenBank/DDBJ databases">
        <authorList>
            <person name="Chen R.Y."/>
        </authorList>
    </citation>
    <scope>NUCLEOTIDE SEQUENCE [LARGE SCALE GENOMIC DNA]</scope>
    <source>
        <strain evidence="1 2">D2</strain>
    </source>
</reference>
<evidence type="ECO:0000313" key="1">
    <source>
        <dbReference type="EMBL" id="MER2493803.1"/>
    </source>
</evidence>
<feature type="non-terminal residue" evidence="1">
    <location>
        <position position="1"/>
    </location>
</feature>
<comment type="caution">
    <text evidence="1">The sequence shown here is derived from an EMBL/GenBank/DDBJ whole genome shotgun (WGS) entry which is preliminary data.</text>
</comment>
<organism evidence="1 2">
    <name type="scientific">Catenovulum sediminis</name>
    <dbReference type="NCBI Taxonomy" id="1740262"/>
    <lineage>
        <taxon>Bacteria</taxon>
        <taxon>Pseudomonadati</taxon>
        <taxon>Pseudomonadota</taxon>
        <taxon>Gammaproteobacteria</taxon>
        <taxon>Alteromonadales</taxon>
        <taxon>Alteromonadaceae</taxon>
        <taxon>Catenovulum</taxon>
    </lineage>
</organism>
<gene>
    <name evidence="1" type="ORF">ABS311_18155</name>
</gene>
<dbReference type="EMBL" id="JBELOE010000266">
    <property type="protein sequence ID" value="MER2493803.1"/>
    <property type="molecule type" value="Genomic_DNA"/>
</dbReference>
<protein>
    <submittedName>
        <fullName evidence="1">Uncharacterized protein</fullName>
    </submittedName>
</protein>
<dbReference type="RefSeq" id="WP_350402856.1">
    <property type="nucleotide sequence ID" value="NZ_JBELOE010000266.1"/>
</dbReference>
<keyword evidence="2" id="KW-1185">Reference proteome</keyword>
<name>A0ABV1RLH8_9ALTE</name>
<accession>A0ABV1RLH8</accession>
<dbReference type="Proteomes" id="UP001467690">
    <property type="component" value="Unassembled WGS sequence"/>
</dbReference>